<feature type="non-terminal residue" evidence="1">
    <location>
        <position position="1"/>
    </location>
</feature>
<accession>A0AAD8ETK0</accession>
<proteinExistence type="predicted"/>
<feature type="non-terminal residue" evidence="1">
    <location>
        <position position="55"/>
    </location>
</feature>
<evidence type="ECO:0000313" key="1">
    <source>
        <dbReference type="EMBL" id="KAJ9601781.1"/>
    </source>
</evidence>
<protein>
    <submittedName>
        <fullName evidence="1">Uncharacterized protein</fullName>
    </submittedName>
</protein>
<organism evidence="1 2">
    <name type="scientific">Diploptera punctata</name>
    <name type="common">Pacific beetle cockroach</name>
    <dbReference type="NCBI Taxonomy" id="6984"/>
    <lineage>
        <taxon>Eukaryota</taxon>
        <taxon>Metazoa</taxon>
        <taxon>Ecdysozoa</taxon>
        <taxon>Arthropoda</taxon>
        <taxon>Hexapoda</taxon>
        <taxon>Insecta</taxon>
        <taxon>Pterygota</taxon>
        <taxon>Neoptera</taxon>
        <taxon>Polyneoptera</taxon>
        <taxon>Dictyoptera</taxon>
        <taxon>Blattodea</taxon>
        <taxon>Blaberoidea</taxon>
        <taxon>Blaberidae</taxon>
        <taxon>Diplopterinae</taxon>
        <taxon>Diploptera</taxon>
    </lineage>
</organism>
<reference evidence="1" key="2">
    <citation type="submission" date="2023-05" db="EMBL/GenBank/DDBJ databases">
        <authorList>
            <person name="Fouks B."/>
        </authorList>
    </citation>
    <scope>NUCLEOTIDE SEQUENCE</scope>
    <source>
        <strain evidence="1">Stay&amp;Tobe</strain>
        <tissue evidence="1">Testes</tissue>
    </source>
</reference>
<evidence type="ECO:0000313" key="2">
    <source>
        <dbReference type="Proteomes" id="UP001233999"/>
    </source>
</evidence>
<gene>
    <name evidence="1" type="ORF">L9F63_000073</name>
</gene>
<reference evidence="1" key="1">
    <citation type="journal article" date="2023" name="IScience">
        <title>Live-bearing cockroach genome reveals convergent evolutionary mechanisms linked to viviparity in insects and beyond.</title>
        <authorList>
            <person name="Fouks B."/>
            <person name="Harrison M.C."/>
            <person name="Mikhailova A.A."/>
            <person name="Marchal E."/>
            <person name="English S."/>
            <person name="Carruthers M."/>
            <person name="Jennings E.C."/>
            <person name="Chiamaka E.L."/>
            <person name="Frigard R.A."/>
            <person name="Pippel M."/>
            <person name="Attardo G.M."/>
            <person name="Benoit J.B."/>
            <person name="Bornberg-Bauer E."/>
            <person name="Tobe S.S."/>
        </authorList>
    </citation>
    <scope>NUCLEOTIDE SEQUENCE</scope>
    <source>
        <strain evidence="1">Stay&amp;Tobe</strain>
    </source>
</reference>
<dbReference type="Proteomes" id="UP001233999">
    <property type="component" value="Unassembled WGS sequence"/>
</dbReference>
<sequence>VTWGEEKSPKISYFTLSSHLRMRLYGQCLFLPVDAWRQCHSLILNKIKVRMPKKL</sequence>
<dbReference type="AlphaFoldDB" id="A0AAD8ETK0"/>
<comment type="caution">
    <text evidence="1">The sequence shown here is derived from an EMBL/GenBank/DDBJ whole genome shotgun (WGS) entry which is preliminary data.</text>
</comment>
<keyword evidence="2" id="KW-1185">Reference proteome</keyword>
<dbReference type="EMBL" id="JASPKZ010000003">
    <property type="protein sequence ID" value="KAJ9601781.1"/>
    <property type="molecule type" value="Genomic_DNA"/>
</dbReference>
<name>A0AAD8ETK0_DIPPU</name>